<dbReference type="AlphaFoldDB" id="A0A3L7ABJ0"/>
<dbReference type="InterPro" id="IPR021293">
    <property type="entry name" value="DUF2865"/>
</dbReference>
<dbReference type="EMBL" id="RCTF01000011">
    <property type="protein sequence ID" value="RLP77108.1"/>
    <property type="molecule type" value="Genomic_DNA"/>
</dbReference>
<name>A0A3L7ABJ0_9HYPH</name>
<feature type="chain" id="PRO_5018045536" evidence="2">
    <location>
        <begin position="35"/>
        <end position="388"/>
    </location>
</feature>
<dbReference type="RefSeq" id="WP_121623946.1">
    <property type="nucleotide sequence ID" value="NZ_JACIIW010000008.1"/>
</dbReference>
<reference evidence="3 4" key="1">
    <citation type="submission" date="2018-10" db="EMBL/GenBank/DDBJ databases">
        <title>Xanthobacter tagetidis genome sequencing and assembly.</title>
        <authorList>
            <person name="Maclea K.S."/>
            <person name="Goen A.E."/>
            <person name="Fatima S.A."/>
        </authorList>
    </citation>
    <scope>NUCLEOTIDE SEQUENCE [LARGE SCALE GENOMIC DNA]</scope>
    <source>
        <strain evidence="3 4">ATCC 700314</strain>
    </source>
</reference>
<dbReference type="Proteomes" id="UP000269692">
    <property type="component" value="Unassembled WGS sequence"/>
</dbReference>
<dbReference type="Pfam" id="PF11064">
    <property type="entry name" value="DUF2865"/>
    <property type="match status" value="1"/>
</dbReference>
<comment type="caution">
    <text evidence="3">The sequence shown here is derived from an EMBL/GenBank/DDBJ whole genome shotgun (WGS) entry which is preliminary data.</text>
</comment>
<feature type="compositionally biased region" description="Low complexity" evidence="1">
    <location>
        <begin position="333"/>
        <end position="348"/>
    </location>
</feature>
<organism evidence="3 4">
    <name type="scientific">Xanthobacter tagetidis</name>
    <dbReference type="NCBI Taxonomy" id="60216"/>
    <lineage>
        <taxon>Bacteria</taxon>
        <taxon>Pseudomonadati</taxon>
        <taxon>Pseudomonadota</taxon>
        <taxon>Alphaproteobacteria</taxon>
        <taxon>Hyphomicrobiales</taxon>
        <taxon>Xanthobacteraceae</taxon>
        <taxon>Xanthobacter</taxon>
    </lineage>
</organism>
<keyword evidence="2" id="KW-0732">Signal</keyword>
<evidence type="ECO:0000256" key="2">
    <source>
        <dbReference type="SAM" id="SignalP"/>
    </source>
</evidence>
<gene>
    <name evidence="3" type="ORF">D9R14_13935</name>
</gene>
<accession>A0A3L7ABJ0</accession>
<evidence type="ECO:0000313" key="3">
    <source>
        <dbReference type="EMBL" id="RLP77108.1"/>
    </source>
</evidence>
<feature type="compositionally biased region" description="Pro residues" evidence="1">
    <location>
        <begin position="360"/>
        <end position="369"/>
    </location>
</feature>
<protein>
    <submittedName>
        <fullName evidence="3">DUF2865 domain-containing protein</fullName>
    </submittedName>
</protein>
<feature type="signal peptide" evidence="2">
    <location>
        <begin position="1"/>
        <end position="34"/>
    </location>
</feature>
<evidence type="ECO:0000256" key="1">
    <source>
        <dbReference type="SAM" id="MobiDB-lite"/>
    </source>
</evidence>
<proteinExistence type="predicted"/>
<evidence type="ECO:0000313" key="4">
    <source>
        <dbReference type="Proteomes" id="UP000269692"/>
    </source>
</evidence>
<keyword evidence="4" id="KW-1185">Reference proteome</keyword>
<sequence>MGAAETVVERLGMLARSAGMALLFVAGAAGPALAQVPNAICQQLEAQLVALDRGVGARAQQQNQAARIRSDLDQLTRQANSMGCDAPRGFLIFQGPPRPPQCDQISDQISRLRSQLAASDRAGGDDQGQRRALIIALAQNNCGPQYAAAVRQVPQQQQQRPRNFFEALFGGPIQSGEGSTDLEVLPLETPRPSSYKSVCVRTCDGYFFPMANYSSPGRFAQDEALCQRLCPASETQLFTIPGDDIRNATNVAGQSYMSLPNALRYRKELVASCTCKPAGQSWAQALAGLEDKTTLRKGDIIVTEEQAREMSQPRFNDPKARGAAPQPAGEPNAPSLAATATAPLAPASEQPGRRQVRVIPLPPSQPVQPRPTAAESADIGAKSVPVQQ</sequence>
<dbReference type="OrthoDB" id="7850882at2"/>
<feature type="region of interest" description="Disordered" evidence="1">
    <location>
        <begin position="305"/>
        <end position="388"/>
    </location>
</feature>